<dbReference type="SUPFAM" id="SSF56436">
    <property type="entry name" value="C-type lectin-like"/>
    <property type="match status" value="1"/>
</dbReference>
<dbReference type="InterPro" id="IPR001304">
    <property type="entry name" value="C-type_lectin-like"/>
</dbReference>
<organism evidence="7 8">
    <name type="scientific">Gallus gallus</name>
    <name type="common">Chicken</name>
    <dbReference type="NCBI Taxonomy" id="9031"/>
    <lineage>
        <taxon>Eukaryota</taxon>
        <taxon>Metazoa</taxon>
        <taxon>Chordata</taxon>
        <taxon>Craniata</taxon>
        <taxon>Vertebrata</taxon>
        <taxon>Euteleostomi</taxon>
        <taxon>Archelosauria</taxon>
        <taxon>Archosauria</taxon>
        <taxon>Dinosauria</taxon>
        <taxon>Saurischia</taxon>
        <taxon>Theropoda</taxon>
        <taxon>Coelurosauria</taxon>
        <taxon>Aves</taxon>
        <taxon>Neognathae</taxon>
        <taxon>Galloanserae</taxon>
        <taxon>Galliformes</taxon>
        <taxon>Phasianidae</taxon>
        <taxon>Phasianinae</taxon>
        <taxon>Gallus</taxon>
    </lineage>
</organism>
<evidence type="ECO:0000256" key="4">
    <source>
        <dbReference type="SAM" id="Phobius"/>
    </source>
</evidence>
<dbReference type="PANTHER" id="PTHR45710:SF35">
    <property type="entry name" value="C-TYPE LECTIN DOMAIN FAMILY 2 MEMBER D"/>
    <property type="match status" value="1"/>
</dbReference>
<evidence type="ECO:0000259" key="6">
    <source>
        <dbReference type="PROSITE" id="PS50041"/>
    </source>
</evidence>
<keyword evidence="4" id="KW-1133">Transmembrane helix</keyword>
<dbReference type="InterPro" id="IPR016187">
    <property type="entry name" value="CTDL_fold"/>
</dbReference>
<dbReference type="PROSITE" id="PS50041">
    <property type="entry name" value="C_TYPE_LECTIN_2"/>
    <property type="match status" value="1"/>
</dbReference>
<reference evidence="7" key="2">
    <citation type="submission" date="2025-08" db="UniProtKB">
        <authorList>
            <consortium name="Ensembl"/>
        </authorList>
    </citation>
    <scope>IDENTIFICATION</scope>
    <source>
        <strain evidence="7">broiler</strain>
    </source>
</reference>
<keyword evidence="4" id="KW-0812">Transmembrane</keyword>
<dbReference type="CDD" id="cd03593">
    <property type="entry name" value="CLECT_NK_receptors_like"/>
    <property type="match status" value="1"/>
</dbReference>
<feature type="chain" id="PRO_5036443657" description="C-type lectin domain-containing protein" evidence="5">
    <location>
        <begin position="17"/>
        <end position="335"/>
    </location>
</feature>
<dbReference type="GeneTree" id="ENSGT00940000162705"/>
<protein>
    <recommendedName>
        <fullName evidence="6">C-type lectin domain-containing protein</fullName>
    </recommendedName>
</protein>
<evidence type="ECO:0000313" key="7">
    <source>
        <dbReference type="Ensembl" id="ENSGALP00010009517.1"/>
    </source>
</evidence>
<evidence type="ECO:0000313" key="8">
    <source>
        <dbReference type="Proteomes" id="UP000000539"/>
    </source>
</evidence>
<evidence type="ECO:0000256" key="1">
    <source>
        <dbReference type="ARBA" id="ARBA00004401"/>
    </source>
</evidence>
<feature type="signal peptide" evidence="5">
    <location>
        <begin position="1"/>
        <end position="16"/>
    </location>
</feature>
<evidence type="ECO:0000256" key="5">
    <source>
        <dbReference type="SAM" id="SignalP"/>
    </source>
</evidence>
<dbReference type="GO" id="GO:0030246">
    <property type="term" value="F:carbohydrate binding"/>
    <property type="evidence" value="ECO:0007669"/>
    <property type="project" value="UniProtKB-KW"/>
</dbReference>
<feature type="domain" description="C-type lectin" evidence="6">
    <location>
        <begin position="216"/>
        <end position="320"/>
    </location>
</feature>
<keyword evidence="4" id="KW-0472">Membrane</keyword>
<dbReference type="InterPro" id="IPR050828">
    <property type="entry name" value="C-type_lectin/matrix_domain"/>
</dbReference>
<gene>
    <name evidence="7" type="primary">LOC121113327</name>
</gene>
<dbReference type="InterPro" id="IPR033992">
    <property type="entry name" value="NKR-like_CTLD"/>
</dbReference>
<dbReference type="Pfam" id="PF00059">
    <property type="entry name" value="Lectin_C"/>
    <property type="match status" value="1"/>
</dbReference>
<dbReference type="PANTHER" id="PTHR45710">
    <property type="entry name" value="C-TYPE LECTIN DOMAIN-CONTAINING PROTEIN 180"/>
    <property type="match status" value="1"/>
</dbReference>
<comment type="subcellular location">
    <subcellularLocation>
        <location evidence="1">Cell membrane</location>
        <topology evidence="1">Single-pass type II membrane protein</topology>
    </subcellularLocation>
</comment>
<keyword evidence="2" id="KW-0430">Lectin</keyword>
<dbReference type="Ensembl" id="ENSGALT00010017060.1">
    <property type="protein sequence ID" value="ENSGALP00010009517.1"/>
    <property type="gene ID" value="ENSGALG00010007160.1"/>
</dbReference>
<feature type="region of interest" description="Disordered" evidence="3">
    <location>
        <begin position="129"/>
        <end position="162"/>
    </location>
</feature>
<feature type="compositionally biased region" description="Basic and acidic residues" evidence="3">
    <location>
        <begin position="145"/>
        <end position="156"/>
    </location>
</feature>
<keyword evidence="8" id="KW-1185">Reference proteome</keyword>
<dbReference type="SMART" id="SM00034">
    <property type="entry name" value="CLECT"/>
    <property type="match status" value="1"/>
</dbReference>
<dbReference type="Gene3D" id="3.10.100.10">
    <property type="entry name" value="Mannose-Binding Protein A, subunit A"/>
    <property type="match status" value="1"/>
</dbReference>
<dbReference type="Proteomes" id="UP000000539">
    <property type="component" value="Chromosome 1"/>
</dbReference>
<dbReference type="GO" id="GO:0005886">
    <property type="term" value="C:plasma membrane"/>
    <property type="evidence" value="ECO:0007669"/>
    <property type="project" value="UniProtKB-SubCell"/>
</dbReference>
<dbReference type="AlphaFoldDB" id="A0A8V0XMV1"/>
<dbReference type="InterPro" id="IPR016186">
    <property type="entry name" value="C-type_lectin-like/link_sf"/>
</dbReference>
<reference evidence="7" key="1">
    <citation type="submission" date="2020-11" db="EMBL/GenBank/DDBJ databases">
        <title>Gallus gallus (Chicken) genome, bGalGal1, GRCg7b, maternal haplotype autosomes + Z &amp; W.</title>
        <authorList>
            <person name="Warren W."/>
            <person name="Formenti G."/>
            <person name="Fedrigo O."/>
            <person name="Haase B."/>
            <person name="Mountcastle J."/>
            <person name="Balacco J."/>
            <person name="Tracey A."/>
            <person name="Schneider V."/>
            <person name="Okimoto R."/>
            <person name="Cheng H."/>
            <person name="Hawken R."/>
            <person name="Howe K."/>
            <person name="Jarvis E.D."/>
        </authorList>
    </citation>
    <scope>NUCLEOTIDE SEQUENCE [LARGE SCALE GENOMIC DNA]</scope>
    <source>
        <strain evidence="7">Broiler</strain>
    </source>
</reference>
<dbReference type="FunCoup" id="A0A8V0XMV1">
    <property type="interactions" value="18"/>
</dbReference>
<sequence>MLLPLSSARLILASSAVSPGDPPCTPRTGRAKTNRNRTAAPPPPRPSADRVFITSTLLPAFPDGFPTATERFRYRCAHCSMPLFLSFPPRSLREVLAKKSAPPGPLCPQPDPSLLLSLHAAGAVPHLHGANEEKERLSPSPPREATTREGDEERQSQRGSGCSELRQNRRRVLCVALCAVPCILVSALVAVIVLQRPSCSPRPPFSHVCPNTWVGFQGKCYYFSDTESDWNSSREHCHRLGASLATIETVEEMEFMLRYQGPANCWIGLHRAEGAEHWTWADGSAFSNWFELRGGGQCAYLNGDRISSALCHNEKFWVCSRADSYVRWRKGANPQ</sequence>
<dbReference type="OrthoDB" id="9906043at2759"/>
<reference evidence="7" key="3">
    <citation type="submission" date="2025-09" db="UniProtKB">
        <authorList>
            <consortium name="Ensembl"/>
        </authorList>
    </citation>
    <scope>IDENTIFICATION</scope>
    <source>
        <strain evidence="7">broiler</strain>
    </source>
</reference>
<evidence type="ECO:0000256" key="2">
    <source>
        <dbReference type="ARBA" id="ARBA00022734"/>
    </source>
</evidence>
<proteinExistence type="predicted"/>
<accession>A0A8V0XMV1</accession>
<name>A0A8V0XMV1_CHICK</name>
<keyword evidence="5" id="KW-0732">Signal</keyword>
<feature type="region of interest" description="Disordered" evidence="3">
    <location>
        <begin position="16"/>
        <end position="48"/>
    </location>
</feature>
<evidence type="ECO:0000256" key="3">
    <source>
        <dbReference type="SAM" id="MobiDB-lite"/>
    </source>
</evidence>
<feature type="transmembrane region" description="Helical" evidence="4">
    <location>
        <begin position="172"/>
        <end position="194"/>
    </location>
</feature>